<evidence type="ECO:0000256" key="1">
    <source>
        <dbReference type="SAM" id="SignalP"/>
    </source>
</evidence>
<proteinExistence type="predicted"/>
<dbReference type="InParanoid" id="A0A2K1YLZ6"/>
<dbReference type="Proteomes" id="UP000006729">
    <property type="component" value="Chromosome 10"/>
</dbReference>
<gene>
    <name evidence="2" type="ORF">POPTR_010G006900</name>
</gene>
<evidence type="ECO:0000313" key="2">
    <source>
        <dbReference type="EMBL" id="PNT14054.1"/>
    </source>
</evidence>
<protein>
    <recommendedName>
        <fullName evidence="4">Secreted protein</fullName>
    </recommendedName>
</protein>
<feature type="chain" id="PRO_5014337790" description="Secreted protein" evidence="1">
    <location>
        <begin position="18"/>
        <end position="86"/>
    </location>
</feature>
<evidence type="ECO:0008006" key="4">
    <source>
        <dbReference type="Google" id="ProtNLM"/>
    </source>
</evidence>
<accession>A0A2K1YLZ6</accession>
<organism evidence="2 3">
    <name type="scientific">Populus trichocarpa</name>
    <name type="common">Western balsam poplar</name>
    <name type="synonym">Populus balsamifera subsp. trichocarpa</name>
    <dbReference type="NCBI Taxonomy" id="3694"/>
    <lineage>
        <taxon>Eukaryota</taxon>
        <taxon>Viridiplantae</taxon>
        <taxon>Streptophyta</taxon>
        <taxon>Embryophyta</taxon>
        <taxon>Tracheophyta</taxon>
        <taxon>Spermatophyta</taxon>
        <taxon>Magnoliopsida</taxon>
        <taxon>eudicotyledons</taxon>
        <taxon>Gunneridae</taxon>
        <taxon>Pentapetalae</taxon>
        <taxon>rosids</taxon>
        <taxon>fabids</taxon>
        <taxon>Malpighiales</taxon>
        <taxon>Salicaceae</taxon>
        <taxon>Saliceae</taxon>
        <taxon>Populus</taxon>
    </lineage>
</organism>
<sequence length="86" mass="9490">MTRAANWMVVCLQSCKCCILLPSTSRHCNLVTAVTDSVAGKFDVGFVTVYLLHSYRASKLIRIEPVQLFVATWGYQDPENGSSSTC</sequence>
<dbReference type="AlphaFoldDB" id="A0A2K1YLZ6"/>
<keyword evidence="3" id="KW-1185">Reference proteome</keyword>
<feature type="signal peptide" evidence="1">
    <location>
        <begin position="1"/>
        <end position="17"/>
    </location>
</feature>
<reference evidence="2 3" key="1">
    <citation type="journal article" date="2006" name="Science">
        <title>The genome of black cottonwood, Populus trichocarpa (Torr. &amp; Gray).</title>
        <authorList>
            <person name="Tuskan G.A."/>
            <person name="Difazio S."/>
            <person name="Jansson S."/>
            <person name="Bohlmann J."/>
            <person name="Grigoriev I."/>
            <person name="Hellsten U."/>
            <person name="Putnam N."/>
            <person name="Ralph S."/>
            <person name="Rombauts S."/>
            <person name="Salamov A."/>
            <person name="Schein J."/>
            <person name="Sterck L."/>
            <person name="Aerts A."/>
            <person name="Bhalerao R.R."/>
            <person name="Bhalerao R.P."/>
            <person name="Blaudez D."/>
            <person name="Boerjan W."/>
            <person name="Brun A."/>
            <person name="Brunner A."/>
            <person name="Busov V."/>
            <person name="Campbell M."/>
            <person name="Carlson J."/>
            <person name="Chalot M."/>
            <person name="Chapman J."/>
            <person name="Chen G.L."/>
            <person name="Cooper D."/>
            <person name="Coutinho P.M."/>
            <person name="Couturier J."/>
            <person name="Covert S."/>
            <person name="Cronk Q."/>
            <person name="Cunningham R."/>
            <person name="Davis J."/>
            <person name="Degroeve S."/>
            <person name="Dejardin A."/>
            <person name="Depamphilis C."/>
            <person name="Detter J."/>
            <person name="Dirks B."/>
            <person name="Dubchak I."/>
            <person name="Duplessis S."/>
            <person name="Ehlting J."/>
            <person name="Ellis B."/>
            <person name="Gendler K."/>
            <person name="Goodstein D."/>
            <person name="Gribskov M."/>
            <person name="Grimwood J."/>
            <person name="Groover A."/>
            <person name="Gunter L."/>
            <person name="Hamberger B."/>
            <person name="Heinze B."/>
            <person name="Helariutta Y."/>
            <person name="Henrissat B."/>
            <person name="Holligan D."/>
            <person name="Holt R."/>
            <person name="Huang W."/>
            <person name="Islam-Faridi N."/>
            <person name="Jones S."/>
            <person name="Jones-Rhoades M."/>
            <person name="Jorgensen R."/>
            <person name="Joshi C."/>
            <person name="Kangasjarvi J."/>
            <person name="Karlsson J."/>
            <person name="Kelleher C."/>
            <person name="Kirkpatrick R."/>
            <person name="Kirst M."/>
            <person name="Kohler A."/>
            <person name="Kalluri U."/>
            <person name="Larimer F."/>
            <person name="Leebens-Mack J."/>
            <person name="Leple J.C."/>
            <person name="Locascio P."/>
            <person name="Lou Y."/>
            <person name="Lucas S."/>
            <person name="Martin F."/>
            <person name="Montanini B."/>
            <person name="Napoli C."/>
            <person name="Nelson D.R."/>
            <person name="Nelson C."/>
            <person name="Nieminen K."/>
            <person name="Nilsson O."/>
            <person name="Pereda V."/>
            <person name="Peter G."/>
            <person name="Philippe R."/>
            <person name="Pilate G."/>
            <person name="Poliakov A."/>
            <person name="Razumovskaya J."/>
            <person name="Richardson P."/>
            <person name="Rinaldi C."/>
            <person name="Ritland K."/>
            <person name="Rouze P."/>
            <person name="Ryaboy D."/>
            <person name="Schmutz J."/>
            <person name="Schrader J."/>
            <person name="Segerman B."/>
            <person name="Shin H."/>
            <person name="Siddiqui A."/>
            <person name="Sterky F."/>
            <person name="Terry A."/>
            <person name="Tsai C.J."/>
            <person name="Uberbacher E."/>
            <person name="Unneberg P."/>
            <person name="Vahala J."/>
            <person name="Wall K."/>
            <person name="Wessler S."/>
            <person name="Yang G."/>
            <person name="Yin T."/>
            <person name="Douglas C."/>
            <person name="Marra M."/>
            <person name="Sandberg G."/>
            <person name="Van de Peer Y."/>
            <person name="Rokhsar D."/>
        </authorList>
    </citation>
    <scope>NUCLEOTIDE SEQUENCE [LARGE SCALE GENOMIC DNA]</scope>
    <source>
        <strain evidence="3">cv. Nisqually</strain>
    </source>
</reference>
<evidence type="ECO:0000313" key="3">
    <source>
        <dbReference type="Proteomes" id="UP000006729"/>
    </source>
</evidence>
<name>A0A2K1YLZ6_POPTR</name>
<dbReference type="EMBL" id="CM009299">
    <property type="protein sequence ID" value="PNT14054.1"/>
    <property type="molecule type" value="Genomic_DNA"/>
</dbReference>
<keyword evidence="1" id="KW-0732">Signal</keyword>